<dbReference type="Proteomes" id="UP000297907">
    <property type="component" value="Unassembled WGS sequence"/>
</dbReference>
<protein>
    <recommendedName>
        <fullName evidence="4">DUF4352 domain-containing protein</fullName>
    </recommendedName>
</protein>
<accession>A0A4R8WDT5</accession>
<organism evidence="2 3">
    <name type="scientific">Cryobacterium adonitolivorans</name>
    <dbReference type="NCBI Taxonomy" id="1259189"/>
    <lineage>
        <taxon>Bacteria</taxon>
        <taxon>Bacillati</taxon>
        <taxon>Actinomycetota</taxon>
        <taxon>Actinomycetes</taxon>
        <taxon>Micrococcales</taxon>
        <taxon>Microbacteriaceae</taxon>
        <taxon>Cryobacterium</taxon>
    </lineage>
</organism>
<dbReference type="OrthoDB" id="3831250at2"/>
<sequence length="209" mass="21081">MSETDHRGTNQRGADPRGDDEQAWYLWQGVGVVGVIGVAIILFVATLWLAEGTGSPSQAGTSAVARRAAPAAATATLELPAVPLTEHVSPVPGVVFGVGGLRSVGVDDPAPGEVGAPALRVAVTLRNDTDTTVSLGSTVVNVYAGTHQLPMPGLSESAGAPLPEQVAPGATATGVFLFAVPVEDRSSVKIAVDYAAGVPRVVFAGAAPR</sequence>
<reference evidence="2 3" key="1">
    <citation type="submission" date="2019-03" db="EMBL/GenBank/DDBJ databases">
        <title>Genomics of glacier-inhabiting Cryobacterium strains.</title>
        <authorList>
            <person name="Liu Q."/>
            <person name="Xin Y.-H."/>
        </authorList>
    </citation>
    <scope>NUCLEOTIDE SEQUENCE [LARGE SCALE GENOMIC DNA]</scope>
    <source>
        <strain evidence="2 3">RHLS22-1</strain>
    </source>
</reference>
<keyword evidence="1" id="KW-0812">Transmembrane</keyword>
<keyword evidence="3" id="KW-1185">Reference proteome</keyword>
<dbReference type="AlphaFoldDB" id="A0A4R8WDT5"/>
<evidence type="ECO:0000313" key="3">
    <source>
        <dbReference type="Proteomes" id="UP000297907"/>
    </source>
</evidence>
<comment type="caution">
    <text evidence="2">The sequence shown here is derived from an EMBL/GenBank/DDBJ whole genome shotgun (WGS) entry which is preliminary data.</text>
</comment>
<keyword evidence="1" id="KW-0472">Membrane</keyword>
<evidence type="ECO:0008006" key="4">
    <source>
        <dbReference type="Google" id="ProtNLM"/>
    </source>
</evidence>
<feature type="transmembrane region" description="Helical" evidence="1">
    <location>
        <begin position="25"/>
        <end position="50"/>
    </location>
</feature>
<dbReference type="RefSeq" id="WP_134451942.1">
    <property type="nucleotide sequence ID" value="NZ_SOFL01000001.1"/>
</dbReference>
<gene>
    <name evidence="2" type="ORF">E3O42_00210</name>
</gene>
<evidence type="ECO:0000256" key="1">
    <source>
        <dbReference type="SAM" id="Phobius"/>
    </source>
</evidence>
<proteinExistence type="predicted"/>
<evidence type="ECO:0000313" key="2">
    <source>
        <dbReference type="EMBL" id="TFC07205.1"/>
    </source>
</evidence>
<keyword evidence="1" id="KW-1133">Transmembrane helix</keyword>
<dbReference type="EMBL" id="SOFL01000001">
    <property type="protein sequence ID" value="TFC07205.1"/>
    <property type="molecule type" value="Genomic_DNA"/>
</dbReference>
<name>A0A4R8WDT5_9MICO</name>